<feature type="non-terminal residue" evidence="2">
    <location>
        <position position="142"/>
    </location>
</feature>
<dbReference type="AlphaFoldDB" id="A0A4V5P8G5"/>
<organism evidence="2 3">
    <name type="scientific">Monodon monoceros</name>
    <name type="common">Narwhal</name>
    <name type="synonym">Ceratodon monodon</name>
    <dbReference type="NCBI Taxonomy" id="40151"/>
    <lineage>
        <taxon>Eukaryota</taxon>
        <taxon>Metazoa</taxon>
        <taxon>Chordata</taxon>
        <taxon>Craniata</taxon>
        <taxon>Vertebrata</taxon>
        <taxon>Euteleostomi</taxon>
        <taxon>Mammalia</taxon>
        <taxon>Eutheria</taxon>
        <taxon>Laurasiatheria</taxon>
        <taxon>Artiodactyla</taxon>
        <taxon>Whippomorpha</taxon>
        <taxon>Cetacea</taxon>
        <taxon>Odontoceti</taxon>
        <taxon>Monodontidae</taxon>
        <taxon>Monodon</taxon>
    </lineage>
</organism>
<evidence type="ECO:0000313" key="2">
    <source>
        <dbReference type="EMBL" id="TKC42140.1"/>
    </source>
</evidence>
<dbReference type="EMBL" id="RWIC01000577">
    <property type="protein sequence ID" value="TKC42140.1"/>
    <property type="molecule type" value="Genomic_DNA"/>
</dbReference>
<comment type="caution">
    <text evidence="2">The sequence shown here is derived from an EMBL/GenBank/DDBJ whole genome shotgun (WGS) entry which is preliminary data.</text>
</comment>
<dbReference type="GO" id="GO:0022008">
    <property type="term" value="P:neurogenesis"/>
    <property type="evidence" value="ECO:0007669"/>
    <property type="project" value="InterPro"/>
</dbReference>
<dbReference type="PANTHER" id="PTHR12784:SF6">
    <property type="entry name" value="NEURON NAVIGATOR 2"/>
    <property type="match status" value="1"/>
</dbReference>
<dbReference type="Proteomes" id="UP000308365">
    <property type="component" value="Unassembled WGS sequence"/>
</dbReference>
<dbReference type="PANTHER" id="PTHR12784">
    <property type="entry name" value="STEERIN"/>
    <property type="match status" value="1"/>
</dbReference>
<evidence type="ECO:0000313" key="3">
    <source>
        <dbReference type="Proteomes" id="UP000308365"/>
    </source>
</evidence>
<feature type="compositionally biased region" description="Low complexity" evidence="1">
    <location>
        <begin position="1"/>
        <end position="16"/>
    </location>
</feature>
<evidence type="ECO:0000256" key="1">
    <source>
        <dbReference type="SAM" id="MobiDB-lite"/>
    </source>
</evidence>
<protein>
    <recommendedName>
        <fullName evidence="4">Neuron navigator 2</fullName>
    </recommendedName>
</protein>
<feature type="region of interest" description="Disordered" evidence="1">
    <location>
        <begin position="1"/>
        <end position="142"/>
    </location>
</feature>
<feature type="compositionally biased region" description="Polar residues" evidence="1">
    <location>
        <begin position="17"/>
        <end position="40"/>
    </location>
</feature>
<gene>
    <name evidence="2" type="ORF">EI555_015749</name>
</gene>
<proteinExistence type="predicted"/>
<reference evidence="3" key="1">
    <citation type="journal article" date="2019" name="IScience">
        <title>Narwhal Genome Reveals Long-Term Low Genetic Diversity despite Current Large Abundance Size.</title>
        <authorList>
            <person name="Westbury M.V."/>
            <person name="Petersen B."/>
            <person name="Garde E."/>
            <person name="Heide-Jorgensen M.P."/>
            <person name="Lorenzen E.D."/>
        </authorList>
    </citation>
    <scope>NUCLEOTIDE SEQUENCE [LARGE SCALE GENOMIC DNA]</scope>
</reference>
<dbReference type="InterPro" id="IPR039041">
    <property type="entry name" value="Nav/unc-53"/>
</dbReference>
<sequence length="142" mass="14978">WDDSSSVSSGISDTIDNLSTDDINTSSSVGSYANTPASSRKSLDVQTDAEKHSQVERNSLWSGDDVKKSDGGSDSGIKMEPGSKWRRNPSDVSDESDKSTSGKKNPVISQTGSWRRGMTAQVGVTMPRTKPAAPAGTLKTPG</sequence>
<feature type="non-terminal residue" evidence="2">
    <location>
        <position position="1"/>
    </location>
</feature>
<name>A0A4V5P8G5_MONMO</name>
<accession>A0A4V5P8G5</accession>
<evidence type="ECO:0008006" key="4">
    <source>
        <dbReference type="Google" id="ProtNLM"/>
    </source>
</evidence>